<dbReference type="UniPathway" id="UPA00842"/>
<name>A0A291FB22_TAXCH</name>
<dbReference type="GO" id="GO:0016132">
    <property type="term" value="P:brassinosteroid biosynthetic process"/>
    <property type="evidence" value="ECO:0007669"/>
    <property type="project" value="TreeGrafter"/>
</dbReference>
<evidence type="ECO:0000256" key="2">
    <source>
        <dbReference type="ARBA" id="ARBA00022723"/>
    </source>
</evidence>
<dbReference type="Pfam" id="PF00067">
    <property type="entry name" value="p450"/>
    <property type="match status" value="1"/>
</dbReference>
<sequence>MEQLIYSIAYSNWFLWVLGLFTCAILLLLRWGKDEQRDGFEIKPKLPPGSSGLPFIGETIRFLREVKSLPRRKFFDEHELRYGPIFRCSLFGRTRAVVSVDPEFNKYVLQNEGRLFESNVTASFRNIIGKYGLAGVHGELQRKIHGTAVNLFKYETLSSDFMEDIQDIFLAGMRKWEEQGDIPLQHKCHQMVLNLMAKKLLDLPPAEEMKDIYKAFDDFVGAILSLPLNIPGTSYARGIQARGILLKRIHKCIKERRQHPDVVRNDLLTKLLREGTFSDEIIADTIIFFVFAGVETSSMAMAFAVKYLTENPRALEELRAEHDALLKAKGKGNEKLTWNDYQSMKFVHCVINETLRLSSATVVLFREAKQDIKVKDFVIPKGWTVYVFLSATHLDEKYHYEADKFLPWRWQNGGQEMLDAPFYTPFGRGGRLCPGLHLARFEIALFLHNFVTKFRWELLEVDHATYFPLPSMAKGFPIRLHSRADD</sequence>
<dbReference type="GO" id="GO:0005506">
    <property type="term" value="F:iron ion binding"/>
    <property type="evidence" value="ECO:0007669"/>
    <property type="project" value="InterPro"/>
</dbReference>
<dbReference type="GO" id="GO:0004497">
    <property type="term" value="F:monooxygenase activity"/>
    <property type="evidence" value="ECO:0007669"/>
    <property type="project" value="UniProtKB-KW"/>
</dbReference>
<evidence type="ECO:0000256" key="1">
    <source>
        <dbReference type="ARBA" id="ARBA00005122"/>
    </source>
</evidence>
<dbReference type="PROSITE" id="PS00086">
    <property type="entry name" value="CYTOCHROME_P450"/>
    <property type="match status" value="1"/>
</dbReference>
<dbReference type="SUPFAM" id="SSF48264">
    <property type="entry name" value="Cytochrome P450"/>
    <property type="match status" value="1"/>
</dbReference>
<keyword evidence="4" id="KW-0876">Taxol biosynthesis</keyword>
<dbReference type="PRINTS" id="PR00463">
    <property type="entry name" value="EP450I"/>
</dbReference>
<dbReference type="InterPro" id="IPR002401">
    <property type="entry name" value="Cyt_P450_E_grp-I"/>
</dbReference>
<dbReference type="GO" id="GO:0042617">
    <property type="term" value="P:paclitaxel biosynthetic process"/>
    <property type="evidence" value="ECO:0007669"/>
    <property type="project" value="UniProtKB-UniPathway"/>
</dbReference>
<keyword evidence="6" id="KW-0560">Oxidoreductase</keyword>
<keyword evidence="6" id="KW-0503">Monooxygenase</keyword>
<comment type="pathway">
    <text evidence="1">Alkaloid biosynthesis; taxol biosynthesis.</text>
</comment>
<keyword evidence="2 5" id="KW-0479">Metal-binding</keyword>
<keyword evidence="7" id="KW-0472">Membrane</keyword>
<evidence type="ECO:0000313" key="8">
    <source>
        <dbReference type="EMBL" id="ATG29987.1"/>
    </source>
</evidence>
<feature type="binding site" description="axial binding residue" evidence="5">
    <location>
        <position position="433"/>
    </location>
    <ligand>
        <name>heme</name>
        <dbReference type="ChEBI" id="CHEBI:30413"/>
    </ligand>
    <ligandPart>
        <name>Fe</name>
        <dbReference type="ChEBI" id="CHEBI:18248"/>
    </ligandPart>
</feature>
<dbReference type="CDD" id="cd11043">
    <property type="entry name" value="CYP90-like"/>
    <property type="match status" value="1"/>
</dbReference>
<dbReference type="InterPro" id="IPR017972">
    <property type="entry name" value="Cyt_P450_CS"/>
</dbReference>
<dbReference type="EMBL" id="MF448666">
    <property type="protein sequence ID" value="ATG29987.1"/>
    <property type="molecule type" value="mRNA"/>
</dbReference>
<dbReference type="Gene3D" id="1.10.630.10">
    <property type="entry name" value="Cytochrome P450"/>
    <property type="match status" value="1"/>
</dbReference>
<keyword evidence="7" id="KW-1133">Transmembrane helix</keyword>
<protein>
    <submittedName>
        <fullName evidence="8">CYP720B25</fullName>
    </submittedName>
</protein>
<dbReference type="PANTHER" id="PTHR24286">
    <property type="entry name" value="CYTOCHROME P450 26"/>
    <property type="match status" value="1"/>
</dbReference>
<dbReference type="GO" id="GO:0016125">
    <property type="term" value="P:sterol metabolic process"/>
    <property type="evidence" value="ECO:0007669"/>
    <property type="project" value="TreeGrafter"/>
</dbReference>
<evidence type="ECO:0000256" key="3">
    <source>
        <dbReference type="ARBA" id="ARBA00023004"/>
    </source>
</evidence>
<dbReference type="GO" id="GO:0016705">
    <property type="term" value="F:oxidoreductase activity, acting on paired donors, with incorporation or reduction of molecular oxygen"/>
    <property type="evidence" value="ECO:0007669"/>
    <property type="project" value="InterPro"/>
</dbReference>
<organism evidence="8">
    <name type="scientific">Taxus chinensis</name>
    <name type="common">Chinese yew</name>
    <name type="synonym">Taxus wallichiana var. chinensis</name>
    <dbReference type="NCBI Taxonomy" id="29808"/>
    <lineage>
        <taxon>Eukaryota</taxon>
        <taxon>Viridiplantae</taxon>
        <taxon>Streptophyta</taxon>
        <taxon>Embryophyta</taxon>
        <taxon>Tracheophyta</taxon>
        <taxon>Spermatophyta</taxon>
        <taxon>Pinopsida</taxon>
        <taxon>Pinidae</taxon>
        <taxon>Conifers II</taxon>
        <taxon>Cupressales</taxon>
        <taxon>Taxaceae</taxon>
        <taxon>Taxus</taxon>
    </lineage>
</organism>
<evidence type="ECO:0000256" key="6">
    <source>
        <dbReference type="RuleBase" id="RU000461"/>
    </source>
</evidence>
<keyword evidence="7" id="KW-0812">Transmembrane</keyword>
<evidence type="ECO:0000256" key="4">
    <source>
        <dbReference type="ARBA" id="ARBA00023059"/>
    </source>
</evidence>
<dbReference type="GO" id="GO:0010268">
    <property type="term" value="P:brassinosteroid homeostasis"/>
    <property type="evidence" value="ECO:0007669"/>
    <property type="project" value="TreeGrafter"/>
</dbReference>
<comment type="cofactor">
    <cofactor evidence="5">
        <name>heme</name>
        <dbReference type="ChEBI" id="CHEBI:30413"/>
    </cofactor>
</comment>
<reference evidence="8" key="1">
    <citation type="journal article" date="2017" name="Front. Plant Sci.">
        <title>Transcriptome Assembly and Systematic Identification of Novel Cytochrome P450s in Taxus chinensis.</title>
        <authorList>
            <person name="Liao W."/>
            <person name="Zhao S."/>
            <person name="Zhang M."/>
            <person name="Dong K."/>
            <person name="Chen Y."/>
            <person name="Fu C."/>
            <person name="Yu L."/>
        </authorList>
    </citation>
    <scope>NUCLEOTIDE SEQUENCE</scope>
</reference>
<feature type="transmembrane region" description="Helical" evidence="7">
    <location>
        <begin position="13"/>
        <end position="31"/>
    </location>
</feature>
<dbReference type="PRINTS" id="PR00385">
    <property type="entry name" value="P450"/>
</dbReference>
<dbReference type="InterPro" id="IPR036396">
    <property type="entry name" value="Cyt_P450_sf"/>
</dbReference>
<accession>A0A291FB22</accession>
<evidence type="ECO:0000256" key="7">
    <source>
        <dbReference type="SAM" id="Phobius"/>
    </source>
</evidence>
<evidence type="ECO:0000256" key="5">
    <source>
        <dbReference type="PIRSR" id="PIRSR602401-1"/>
    </source>
</evidence>
<proteinExistence type="evidence at transcript level"/>
<dbReference type="InterPro" id="IPR001128">
    <property type="entry name" value="Cyt_P450"/>
</dbReference>
<dbReference type="AlphaFoldDB" id="A0A291FB22"/>
<dbReference type="PANTHER" id="PTHR24286:SF232">
    <property type="entry name" value="CYTOCHROME P450 SUPERFAMILY PROTEIN"/>
    <property type="match status" value="1"/>
</dbReference>
<keyword evidence="5 6" id="KW-0349">Heme</keyword>
<comment type="similarity">
    <text evidence="6">Belongs to the cytochrome P450 family.</text>
</comment>
<keyword evidence="3 5" id="KW-0408">Iron</keyword>
<dbReference type="GO" id="GO:0020037">
    <property type="term" value="F:heme binding"/>
    <property type="evidence" value="ECO:0007669"/>
    <property type="project" value="InterPro"/>
</dbReference>